<dbReference type="EMBL" id="MPTB01000045">
    <property type="protein sequence ID" value="OMD41567.1"/>
    <property type="molecule type" value="Genomic_DNA"/>
</dbReference>
<evidence type="ECO:0000256" key="3">
    <source>
        <dbReference type="PROSITE-ProRule" id="PRU00284"/>
    </source>
</evidence>
<feature type="compositionally biased region" description="Polar residues" evidence="4">
    <location>
        <begin position="35"/>
        <end position="45"/>
    </location>
</feature>
<dbReference type="PANTHER" id="PTHR32089">
    <property type="entry name" value="METHYL-ACCEPTING CHEMOTAXIS PROTEIN MCPB"/>
    <property type="match status" value="1"/>
</dbReference>
<comment type="caution">
    <text evidence="6">The sequence shown here is derived from an EMBL/GenBank/DDBJ whole genome shotgun (WGS) entry which is preliminary data.</text>
</comment>
<evidence type="ECO:0000256" key="2">
    <source>
        <dbReference type="ARBA" id="ARBA00029447"/>
    </source>
</evidence>
<sequence>MQWINKLRASWGKSSRDADIETHGSVIQTEKDSMPGQSSTWNDSNSVSKPLSYGIHAYSLAEQISRETGFILQEEGRMVEDFAALRAGSGEMISQIGGTQRLLEHLKANSEQTERLINEMYGSLAFSSNKIEYAKEANVQISAEMQKASAIFTQFVSLNQELSQHFQSIGQLAGIITEIAEQTNLLSLNAAIEAARAGEHGRGFAVVSSEIRNLADRTRSLVEEIMGSLSGMTGVIEQLHDKSSDGTRAMAETNERIGQSTVYMNEIVEAEEEVFQHLEKIQVSQDSSLEDVERINADLLHVIEKSGQDSEQFEMLVLTIQKKADHFQQMLNHLHQIAELRKLDEEGETAARRE</sequence>
<protein>
    <recommendedName>
        <fullName evidence="5">Methyl-accepting transducer domain-containing protein</fullName>
    </recommendedName>
</protein>
<proteinExistence type="inferred from homology"/>
<gene>
    <name evidence="6" type="ORF">BSK56_27220</name>
</gene>
<dbReference type="Gene3D" id="1.10.287.950">
    <property type="entry name" value="Methyl-accepting chemotaxis protein"/>
    <property type="match status" value="1"/>
</dbReference>
<evidence type="ECO:0000256" key="1">
    <source>
        <dbReference type="ARBA" id="ARBA00023224"/>
    </source>
</evidence>
<keyword evidence="7" id="KW-1185">Reference proteome</keyword>
<dbReference type="PROSITE" id="PS50111">
    <property type="entry name" value="CHEMOTAXIS_TRANSDUC_2"/>
    <property type="match status" value="1"/>
</dbReference>
<reference evidence="6 7" key="1">
    <citation type="submission" date="2016-10" db="EMBL/GenBank/DDBJ databases">
        <title>Paenibacillus species isolates.</title>
        <authorList>
            <person name="Beno S.M."/>
        </authorList>
    </citation>
    <scope>NUCLEOTIDE SEQUENCE [LARGE SCALE GENOMIC DNA]</scope>
    <source>
        <strain evidence="6 7">FSL H7-0744</strain>
    </source>
</reference>
<dbReference type="RefSeq" id="WP_076113610.1">
    <property type="nucleotide sequence ID" value="NZ_MPTB01000045.1"/>
</dbReference>
<evidence type="ECO:0000259" key="5">
    <source>
        <dbReference type="PROSITE" id="PS50111"/>
    </source>
</evidence>
<accession>A0ABX3GZQ1</accession>
<evidence type="ECO:0000313" key="7">
    <source>
        <dbReference type="Proteomes" id="UP000187412"/>
    </source>
</evidence>
<dbReference type="SMART" id="SM00283">
    <property type="entry name" value="MA"/>
    <property type="match status" value="1"/>
</dbReference>
<name>A0ABX3GZQ1_PAEBO</name>
<feature type="region of interest" description="Disordered" evidence="4">
    <location>
        <begin position="25"/>
        <end position="45"/>
    </location>
</feature>
<dbReference type="InterPro" id="IPR004089">
    <property type="entry name" value="MCPsignal_dom"/>
</dbReference>
<evidence type="ECO:0000256" key="4">
    <source>
        <dbReference type="SAM" id="MobiDB-lite"/>
    </source>
</evidence>
<dbReference type="PANTHER" id="PTHR32089:SF112">
    <property type="entry name" value="LYSOZYME-LIKE PROTEIN-RELATED"/>
    <property type="match status" value="1"/>
</dbReference>
<feature type="domain" description="Methyl-accepting transducer" evidence="5">
    <location>
        <begin position="81"/>
        <end position="303"/>
    </location>
</feature>
<evidence type="ECO:0000313" key="6">
    <source>
        <dbReference type="EMBL" id="OMD41567.1"/>
    </source>
</evidence>
<keyword evidence="1 3" id="KW-0807">Transducer</keyword>
<dbReference type="Proteomes" id="UP000187412">
    <property type="component" value="Unassembled WGS sequence"/>
</dbReference>
<dbReference type="Pfam" id="PF00015">
    <property type="entry name" value="MCPsignal"/>
    <property type="match status" value="1"/>
</dbReference>
<dbReference type="PRINTS" id="PR00260">
    <property type="entry name" value="CHEMTRNSDUCR"/>
</dbReference>
<dbReference type="InterPro" id="IPR004090">
    <property type="entry name" value="Chemotax_Me-accpt_rcpt"/>
</dbReference>
<organism evidence="6 7">
    <name type="scientific">Paenibacillus borealis</name>
    <dbReference type="NCBI Taxonomy" id="160799"/>
    <lineage>
        <taxon>Bacteria</taxon>
        <taxon>Bacillati</taxon>
        <taxon>Bacillota</taxon>
        <taxon>Bacilli</taxon>
        <taxon>Bacillales</taxon>
        <taxon>Paenibacillaceae</taxon>
        <taxon>Paenibacillus</taxon>
    </lineage>
</organism>
<comment type="similarity">
    <text evidence="2">Belongs to the methyl-accepting chemotaxis (MCP) protein family.</text>
</comment>
<dbReference type="SUPFAM" id="SSF58104">
    <property type="entry name" value="Methyl-accepting chemotaxis protein (MCP) signaling domain"/>
    <property type="match status" value="1"/>
</dbReference>